<dbReference type="GO" id="GO:0005811">
    <property type="term" value="C:lipid droplet"/>
    <property type="evidence" value="ECO:0007669"/>
    <property type="project" value="UniProtKB-SubCell"/>
</dbReference>
<feature type="region of interest" description="Disordered" evidence="4">
    <location>
        <begin position="1"/>
        <end position="24"/>
    </location>
</feature>
<evidence type="ECO:0000313" key="6">
    <source>
        <dbReference type="Proteomes" id="UP001258017"/>
    </source>
</evidence>
<comment type="similarity">
    <text evidence="2">Belongs to the perilipin family.</text>
</comment>
<evidence type="ECO:0000256" key="1">
    <source>
        <dbReference type="ARBA" id="ARBA00004502"/>
    </source>
</evidence>
<protein>
    <recommendedName>
        <fullName evidence="7">Lipid storage droplets surface-binding protein 1</fullName>
    </recommendedName>
</protein>
<comment type="subcellular location">
    <subcellularLocation>
        <location evidence="1">Lipid droplet</location>
    </subcellularLocation>
</comment>
<sequence length="456" mass="51273">MCHRYELTERRSQMARSNAKRGHSDLPHFESVARLSSLPIVESSLDIAGHVYRRIKSSNSLMGWSLDAAEQSLALAAASAKPAIFTLNGPITTIDQLLCKGIDIVEQRVPAVHIPPQQMYWNTREYVRKKIVRPVLMRADSMKQIGSQAASVAVDTLDGALNVADRYVDLYLPGDPADKTVDENITNEAVSKTTRTIKHGARFSRKLQKRLTRRTLAEARALKEQGTECIHVFLYVIELLATNPKLALRKAKELWATLSLPEPENQARPTTLEQLLVLLTRESARRIVHLVNGTASLAARTPRRIGKLLIRISRRFLALADATLKAASIIGQGETTKTAQISLAFRSAVRKLGTNKSRLLELLATLLDGFRTLLRIDSRTWGVINVPRMRVRKVHAPVERSPAADARYSSRGKVLLCFPRVFRPYLNFSTLRQNPRGSGNFNRERWRPKRHSYLTS</sequence>
<evidence type="ECO:0000256" key="4">
    <source>
        <dbReference type="SAM" id="MobiDB-lite"/>
    </source>
</evidence>
<accession>A0AAD9RY95</accession>
<dbReference type="GO" id="GO:0019915">
    <property type="term" value="P:lipid storage"/>
    <property type="evidence" value="ECO:0007669"/>
    <property type="project" value="TreeGrafter"/>
</dbReference>
<dbReference type="Proteomes" id="UP001258017">
    <property type="component" value="Unassembled WGS sequence"/>
</dbReference>
<keyword evidence="6" id="KW-1185">Reference proteome</keyword>
<reference evidence="5" key="2">
    <citation type="journal article" date="2023" name="Commun. Biol.">
        <title>Intrasexual cuticular hydrocarbon dimorphism in a wasp sheds light on hydrocarbon biosynthesis genes in Hymenoptera.</title>
        <authorList>
            <person name="Moris V.C."/>
            <person name="Podsiadlowski L."/>
            <person name="Martin S."/>
            <person name="Oeyen J.P."/>
            <person name="Donath A."/>
            <person name="Petersen M."/>
            <person name="Wilbrandt J."/>
            <person name="Misof B."/>
            <person name="Liedtke D."/>
            <person name="Thamm M."/>
            <person name="Scheiner R."/>
            <person name="Schmitt T."/>
            <person name="Niehuis O."/>
        </authorList>
    </citation>
    <scope>NUCLEOTIDE SEQUENCE</scope>
    <source>
        <strain evidence="5">GBR_01_08_01A</strain>
    </source>
</reference>
<comment type="caution">
    <text evidence="5">The sequence shown here is derived from an EMBL/GenBank/DDBJ whole genome shotgun (WGS) entry which is preliminary data.</text>
</comment>
<dbReference type="InterPro" id="IPR004279">
    <property type="entry name" value="Perilipin"/>
</dbReference>
<evidence type="ECO:0000313" key="5">
    <source>
        <dbReference type="EMBL" id="KAK2588157.1"/>
    </source>
</evidence>
<dbReference type="GO" id="GO:0005829">
    <property type="term" value="C:cytosol"/>
    <property type="evidence" value="ECO:0007669"/>
    <property type="project" value="TreeGrafter"/>
</dbReference>
<name>A0AAD9RY95_9HYME</name>
<dbReference type="AlphaFoldDB" id="A0AAD9RY95"/>
<feature type="compositionally biased region" description="Basic and acidic residues" evidence="4">
    <location>
        <begin position="1"/>
        <end position="12"/>
    </location>
</feature>
<keyword evidence="3" id="KW-0551">Lipid droplet</keyword>
<dbReference type="EMBL" id="JAIFRP010000006">
    <property type="protein sequence ID" value="KAK2588157.1"/>
    <property type="molecule type" value="Genomic_DNA"/>
</dbReference>
<organism evidence="5 6">
    <name type="scientific">Odynerus spinipes</name>
    <dbReference type="NCBI Taxonomy" id="1348599"/>
    <lineage>
        <taxon>Eukaryota</taxon>
        <taxon>Metazoa</taxon>
        <taxon>Ecdysozoa</taxon>
        <taxon>Arthropoda</taxon>
        <taxon>Hexapoda</taxon>
        <taxon>Insecta</taxon>
        <taxon>Pterygota</taxon>
        <taxon>Neoptera</taxon>
        <taxon>Endopterygota</taxon>
        <taxon>Hymenoptera</taxon>
        <taxon>Apocrita</taxon>
        <taxon>Aculeata</taxon>
        <taxon>Vespoidea</taxon>
        <taxon>Vespidae</taxon>
        <taxon>Eumeninae</taxon>
        <taxon>Odynerus</taxon>
    </lineage>
</organism>
<dbReference type="PANTHER" id="PTHR14024:SF49">
    <property type="entry name" value="LIPID STORAGE DROPLETS SURFACE-BINDING PROTEIN 1"/>
    <property type="match status" value="1"/>
</dbReference>
<evidence type="ECO:0008006" key="7">
    <source>
        <dbReference type="Google" id="ProtNLM"/>
    </source>
</evidence>
<gene>
    <name evidence="5" type="ORF">KPH14_004207</name>
</gene>
<dbReference type="PANTHER" id="PTHR14024">
    <property type="entry name" value="PERILIPIN"/>
    <property type="match status" value="1"/>
</dbReference>
<reference evidence="5" key="1">
    <citation type="submission" date="2021-08" db="EMBL/GenBank/DDBJ databases">
        <authorList>
            <person name="Misof B."/>
            <person name="Oliver O."/>
            <person name="Podsiadlowski L."/>
            <person name="Donath A."/>
            <person name="Peters R."/>
            <person name="Mayer C."/>
            <person name="Rust J."/>
            <person name="Gunkel S."/>
            <person name="Lesny P."/>
            <person name="Martin S."/>
            <person name="Oeyen J.P."/>
            <person name="Petersen M."/>
            <person name="Panagiotis P."/>
            <person name="Wilbrandt J."/>
            <person name="Tanja T."/>
        </authorList>
    </citation>
    <scope>NUCLEOTIDE SEQUENCE</scope>
    <source>
        <strain evidence="5">GBR_01_08_01A</strain>
        <tissue evidence="5">Thorax + abdomen</tissue>
    </source>
</reference>
<dbReference type="GO" id="GO:0010890">
    <property type="term" value="P:positive regulation of triglyceride storage"/>
    <property type="evidence" value="ECO:0007669"/>
    <property type="project" value="TreeGrafter"/>
</dbReference>
<evidence type="ECO:0000256" key="2">
    <source>
        <dbReference type="ARBA" id="ARBA00006311"/>
    </source>
</evidence>
<evidence type="ECO:0000256" key="3">
    <source>
        <dbReference type="ARBA" id="ARBA00022677"/>
    </source>
</evidence>
<proteinExistence type="inferred from homology"/>
<dbReference type="Pfam" id="PF03036">
    <property type="entry name" value="Perilipin"/>
    <property type="match status" value="1"/>
</dbReference>